<organism evidence="1">
    <name type="scientific">Arundo donax</name>
    <name type="common">Giant reed</name>
    <name type="synonym">Donax arundinaceus</name>
    <dbReference type="NCBI Taxonomy" id="35708"/>
    <lineage>
        <taxon>Eukaryota</taxon>
        <taxon>Viridiplantae</taxon>
        <taxon>Streptophyta</taxon>
        <taxon>Embryophyta</taxon>
        <taxon>Tracheophyta</taxon>
        <taxon>Spermatophyta</taxon>
        <taxon>Magnoliopsida</taxon>
        <taxon>Liliopsida</taxon>
        <taxon>Poales</taxon>
        <taxon>Poaceae</taxon>
        <taxon>PACMAD clade</taxon>
        <taxon>Arundinoideae</taxon>
        <taxon>Arundineae</taxon>
        <taxon>Arundo</taxon>
    </lineage>
</organism>
<dbReference type="EMBL" id="GBRH01238142">
    <property type="protein sequence ID" value="JAD59753.1"/>
    <property type="molecule type" value="Transcribed_RNA"/>
</dbReference>
<evidence type="ECO:0000313" key="1">
    <source>
        <dbReference type="EMBL" id="JAD59753.1"/>
    </source>
</evidence>
<sequence length="42" mass="4725">MAPFPSSLFSLRRLSQLAAPHWLCLPVAAKGKRERERVCVCV</sequence>
<protein>
    <submittedName>
        <fullName evidence="1">Uncharacterized protein</fullName>
    </submittedName>
</protein>
<name>A0A0A9BC73_ARUDO</name>
<reference evidence="1" key="1">
    <citation type="submission" date="2014-09" db="EMBL/GenBank/DDBJ databases">
        <authorList>
            <person name="Magalhaes I.L.F."/>
            <person name="Oliveira U."/>
            <person name="Santos F.R."/>
            <person name="Vidigal T.H.D.A."/>
            <person name="Brescovit A.D."/>
            <person name="Santos A.J."/>
        </authorList>
    </citation>
    <scope>NUCLEOTIDE SEQUENCE</scope>
    <source>
        <tissue evidence="1">Shoot tissue taken approximately 20 cm above the soil surface</tissue>
    </source>
</reference>
<proteinExistence type="predicted"/>
<accession>A0A0A9BC73</accession>
<reference evidence="1" key="2">
    <citation type="journal article" date="2015" name="Data Brief">
        <title>Shoot transcriptome of the giant reed, Arundo donax.</title>
        <authorList>
            <person name="Barrero R.A."/>
            <person name="Guerrero F.D."/>
            <person name="Moolhuijzen P."/>
            <person name="Goolsby J.A."/>
            <person name="Tidwell J."/>
            <person name="Bellgard S.E."/>
            <person name="Bellgard M.I."/>
        </authorList>
    </citation>
    <scope>NUCLEOTIDE SEQUENCE</scope>
    <source>
        <tissue evidence="1">Shoot tissue taken approximately 20 cm above the soil surface</tissue>
    </source>
</reference>
<dbReference type="AlphaFoldDB" id="A0A0A9BC73"/>